<proteinExistence type="predicted"/>
<reference evidence="3 4" key="1">
    <citation type="submission" date="2014-08" db="EMBL/GenBank/DDBJ databases">
        <authorList>
            <person name="Chen Y.-H."/>
        </authorList>
    </citation>
    <scope>NUCLEOTIDE SEQUENCE [LARGE SCALE GENOMIC DNA]</scope>
</reference>
<organism evidence="3 4">
    <name type="scientific">Neorhizobium galegae bv. officinalis</name>
    <dbReference type="NCBI Taxonomy" id="323656"/>
    <lineage>
        <taxon>Bacteria</taxon>
        <taxon>Pseudomonadati</taxon>
        <taxon>Pseudomonadota</taxon>
        <taxon>Alphaproteobacteria</taxon>
        <taxon>Hyphomicrobiales</taxon>
        <taxon>Rhizobiaceae</taxon>
        <taxon>Rhizobium/Agrobacterium group</taxon>
        <taxon>Neorhizobium</taxon>
    </lineage>
</organism>
<name>A0A0T7G1Z2_NEOGA</name>
<dbReference type="GO" id="GO:0006275">
    <property type="term" value="P:regulation of DNA replication"/>
    <property type="evidence" value="ECO:0007669"/>
    <property type="project" value="InterPro"/>
</dbReference>
<feature type="domain" description="Chromosomal replication initiator DnaA C-terminal" evidence="2">
    <location>
        <begin position="41"/>
        <end position="110"/>
    </location>
</feature>
<dbReference type="RefSeq" id="WP_052754826.1">
    <property type="nucleotide sequence ID" value="NZ_CCRH01000028.1"/>
</dbReference>
<evidence type="ECO:0000259" key="2">
    <source>
        <dbReference type="SMART" id="SM00760"/>
    </source>
</evidence>
<dbReference type="GO" id="GO:0006270">
    <property type="term" value="P:DNA replication initiation"/>
    <property type="evidence" value="ECO:0007669"/>
    <property type="project" value="InterPro"/>
</dbReference>
<evidence type="ECO:0000256" key="1">
    <source>
        <dbReference type="SAM" id="MobiDB-lite"/>
    </source>
</evidence>
<dbReference type="GO" id="GO:0005524">
    <property type="term" value="F:ATP binding"/>
    <property type="evidence" value="ECO:0007669"/>
    <property type="project" value="InterPro"/>
</dbReference>
<feature type="compositionally biased region" description="Pro residues" evidence="1">
    <location>
        <begin position="10"/>
        <end position="23"/>
    </location>
</feature>
<dbReference type="AlphaFoldDB" id="A0A0T7G1Z2"/>
<dbReference type="Pfam" id="PF08299">
    <property type="entry name" value="Bac_DnaA_C"/>
    <property type="match status" value="1"/>
</dbReference>
<dbReference type="SMART" id="SM00760">
    <property type="entry name" value="Bac_DnaA_C"/>
    <property type="match status" value="1"/>
</dbReference>
<dbReference type="CDD" id="cd06571">
    <property type="entry name" value="Bac_DnaA_C"/>
    <property type="match status" value="1"/>
</dbReference>
<dbReference type="InterPro" id="IPR013159">
    <property type="entry name" value="DnaA_C"/>
</dbReference>
<feature type="region of interest" description="Disordered" evidence="1">
    <location>
        <begin position="1"/>
        <end position="23"/>
    </location>
</feature>
<accession>A0A0T7G1Z2</accession>
<dbReference type="EMBL" id="CCRH01000028">
    <property type="protein sequence ID" value="CDZ41212.1"/>
    <property type="molecule type" value="Genomic_DNA"/>
</dbReference>
<protein>
    <submittedName>
        <fullName evidence="3">ATPase involved in DNA replication initiation</fullName>
    </submittedName>
</protein>
<sequence>MPFERYFQPSAPPSSLPFSPPAPLDTAGSPMLPASLPLKSACRIVRQMVSELVQLFGDRVMLRRDRRRLSCHVRQIAMYVCHVALQISMSDIGEAFGRDRTTVGHACHVVEDRRDDLAFDEFVSAVERIVTAVFGLSEVAAHD</sequence>
<dbReference type="Gene3D" id="1.10.1750.10">
    <property type="match status" value="1"/>
</dbReference>
<dbReference type="InterPro" id="IPR010921">
    <property type="entry name" value="Trp_repressor/repl_initiator"/>
</dbReference>
<evidence type="ECO:0000313" key="3">
    <source>
        <dbReference type="EMBL" id="CDZ41212.1"/>
    </source>
</evidence>
<dbReference type="GO" id="GO:0043565">
    <property type="term" value="F:sequence-specific DNA binding"/>
    <property type="evidence" value="ECO:0007669"/>
    <property type="project" value="InterPro"/>
</dbReference>
<dbReference type="SUPFAM" id="SSF48295">
    <property type="entry name" value="TrpR-like"/>
    <property type="match status" value="1"/>
</dbReference>
<dbReference type="OrthoDB" id="8480222at2"/>
<dbReference type="Proteomes" id="UP000046176">
    <property type="component" value="Unassembled WGS sequence"/>
</dbReference>
<evidence type="ECO:0000313" key="4">
    <source>
        <dbReference type="Proteomes" id="UP000046176"/>
    </source>
</evidence>
<gene>
    <name evidence="3" type="ORF">NGAL_HAMBI1145_57920</name>
</gene>